<evidence type="ECO:0000313" key="12">
    <source>
        <dbReference type="Proteomes" id="UP000026960"/>
    </source>
</evidence>
<evidence type="ECO:0000256" key="1">
    <source>
        <dbReference type="ARBA" id="ARBA00004370"/>
    </source>
</evidence>
<evidence type="ECO:0000256" key="4">
    <source>
        <dbReference type="ARBA" id="ARBA00022692"/>
    </source>
</evidence>
<protein>
    <recommendedName>
        <fullName evidence="13">Cytochrome P450</fullName>
    </recommendedName>
</protein>
<dbReference type="Proteomes" id="UP000026960">
    <property type="component" value="Chromosome 3"/>
</dbReference>
<evidence type="ECO:0000256" key="7">
    <source>
        <dbReference type="ARBA" id="ARBA00023002"/>
    </source>
</evidence>
<dbReference type="PaxDb" id="65489-OBART03G18910.1"/>
<dbReference type="EnsemblPlants" id="OBART03G18910.1">
    <property type="protein sequence ID" value="OBART03G18910.1"/>
    <property type="gene ID" value="OBART03G18910"/>
</dbReference>
<dbReference type="InterPro" id="IPR036396">
    <property type="entry name" value="Cyt_P450_sf"/>
</dbReference>
<dbReference type="GO" id="GO:0005506">
    <property type="term" value="F:iron ion binding"/>
    <property type="evidence" value="ECO:0007669"/>
    <property type="project" value="InterPro"/>
</dbReference>
<evidence type="ECO:0008006" key="13">
    <source>
        <dbReference type="Google" id="ProtNLM"/>
    </source>
</evidence>
<keyword evidence="10" id="KW-0472">Membrane</keyword>
<dbReference type="PANTHER" id="PTHR24282">
    <property type="entry name" value="CYTOCHROME P450 FAMILY MEMBER"/>
    <property type="match status" value="1"/>
</dbReference>
<keyword evidence="8" id="KW-0408">Iron</keyword>
<keyword evidence="12" id="KW-1185">Reference proteome</keyword>
<dbReference type="AlphaFoldDB" id="A0A0D3FIZ8"/>
<keyword evidence="7" id="KW-0560">Oxidoreductase</keyword>
<evidence type="ECO:0000256" key="2">
    <source>
        <dbReference type="ARBA" id="ARBA00010617"/>
    </source>
</evidence>
<sequence>MDSILLLPLVALLVVAISWLWDYTVVRLIWRPHCIAKEFREKQGIRGPAYKFLGGNNGEISRLKEEADDQVLDNLRDHNYLPRIAPHFLKWRAQYGEAFLFWYGAKPRICIFDYELARQILSSKSGHFLKNDAPPTLVALMGKGLVLLEGTDWVRHRRVINPAFNMDKLKMMISTMTGCAQSLAKELEDVAAKNKDRVTEVDLNQKFRELTADIIAHTAFGSSYQLGKEAFQAQHELTEITMATLFQVQLPGLNYLPTERNRRKWRLQKNLRDTLMQIIRSRLSSKDGEYGNDLLGLMLGACASDEQGEASSLSMDEIVDECKTFFLAGHETTSLLLTWTVFLLSVYPEWQERLRNEVLRECGTDQCPDANSLGKLKEARNKNLFLYTI</sequence>
<name>A0A0D3FIZ8_9ORYZ</name>
<dbReference type="Gene3D" id="1.10.630.10">
    <property type="entry name" value="Cytochrome P450"/>
    <property type="match status" value="1"/>
</dbReference>
<accession>A0A0D3FIZ8</accession>
<evidence type="ECO:0000256" key="6">
    <source>
        <dbReference type="ARBA" id="ARBA00022989"/>
    </source>
</evidence>
<evidence type="ECO:0000313" key="11">
    <source>
        <dbReference type="EnsemblPlants" id="OBART03G18910.1"/>
    </source>
</evidence>
<dbReference type="GO" id="GO:0016020">
    <property type="term" value="C:membrane"/>
    <property type="evidence" value="ECO:0007669"/>
    <property type="project" value="UniProtKB-SubCell"/>
</dbReference>
<keyword evidence="6" id="KW-1133">Transmembrane helix</keyword>
<dbReference type="Gramene" id="OBART03G18910.1">
    <property type="protein sequence ID" value="OBART03G18910.1"/>
    <property type="gene ID" value="OBART03G18910"/>
</dbReference>
<reference evidence="11" key="1">
    <citation type="journal article" date="2009" name="Rice">
        <title>De Novo Next Generation Sequencing of Plant Genomes.</title>
        <authorList>
            <person name="Rounsley S."/>
            <person name="Marri P.R."/>
            <person name="Yu Y."/>
            <person name="He R."/>
            <person name="Sisneros N."/>
            <person name="Goicoechea J.L."/>
            <person name="Lee S.J."/>
            <person name="Angelova A."/>
            <person name="Kudrna D."/>
            <person name="Luo M."/>
            <person name="Affourtit J."/>
            <person name="Desany B."/>
            <person name="Knight J."/>
            <person name="Niazi F."/>
            <person name="Egholm M."/>
            <person name="Wing R.A."/>
        </authorList>
    </citation>
    <scope>NUCLEOTIDE SEQUENCE [LARGE SCALE GENOMIC DNA]</scope>
    <source>
        <strain evidence="11">cv. IRGC 105608</strain>
    </source>
</reference>
<dbReference type="InterPro" id="IPR050665">
    <property type="entry name" value="Cytochrome_P450_Monooxygen"/>
</dbReference>
<keyword evidence="4" id="KW-0812">Transmembrane</keyword>
<evidence type="ECO:0000256" key="10">
    <source>
        <dbReference type="ARBA" id="ARBA00023136"/>
    </source>
</evidence>
<keyword evidence="9" id="KW-0503">Monooxygenase</keyword>
<dbReference type="GO" id="GO:0004497">
    <property type="term" value="F:monooxygenase activity"/>
    <property type="evidence" value="ECO:0007669"/>
    <property type="project" value="UniProtKB-KW"/>
</dbReference>
<dbReference type="SUPFAM" id="SSF48264">
    <property type="entry name" value="Cytochrome P450"/>
    <property type="match status" value="1"/>
</dbReference>
<dbReference type="eggNOG" id="KOG0157">
    <property type="taxonomic scope" value="Eukaryota"/>
</dbReference>
<dbReference type="GO" id="GO:0020037">
    <property type="term" value="F:heme binding"/>
    <property type="evidence" value="ECO:0007669"/>
    <property type="project" value="InterPro"/>
</dbReference>
<comment type="subcellular location">
    <subcellularLocation>
        <location evidence="1">Membrane</location>
    </subcellularLocation>
</comment>
<keyword evidence="3" id="KW-0349">Heme</keyword>
<evidence type="ECO:0000256" key="3">
    <source>
        <dbReference type="ARBA" id="ARBA00022617"/>
    </source>
</evidence>
<dbReference type="InterPro" id="IPR002401">
    <property type="entry name" value="Cyt_P450_E_grp-I"/>
</dbReference>
<dbReference type="GO" id="GO:0006629">
    <property type="term" value="P:lipid metabolic process"/>
    <property type="evidence" value="ECO:0007669"/>
    <property type="project" value="UniProtKB-ARBA"/>
</dbReference>
<dbReference type="STRING" id="65489.A0A0D3FIZ8"/>
<dbReference type="InterPro" id="IPR001128">
    <property type="entry name" value="Cyt_P450"/>
</dbReference>
<evidence type="ECO:0000256" key="8">
    <source>
        <dbReference type="ARBA" id="ARBA00023004"/>
    </source>
</evidence>
<comment type="similarity">
    <text evidence="2">Belongs to the cytochrome P450 family.</text>
</comment>
<dbReference type="GO" id="GO:0016705">
    <property type="term" value="F:oxidoreductase activity, acting on paired donors, with incorporation or reduction of molecular oxygen"/>
    <property type="evidence" value="ECO:0007669"/>
    <property type="project" value="InterPro"/>
</dbReference>
<evidence type="ECO:0000256" key="5">
    <source>
        <dbReference type="ARBA" id="ARBA00022723"/>
    </source>
</evidence>
<evidence type="ECO:0000256" key="9">
    <source>
        <dbReference type="ARBA" id="ARBA00023033"/>
    </source>
</evidence>
<dbReference type="Pfam" id="PF00067">
    <property type="entry name" value="p450"/>
    <property type="match status" value="1"/>
</dbReference>
<reference evidence="11" key="2">
    <citation type="submission" date="2015-03" db="UniProtKB">
        <authorList>
            <consortium name="EnsemblPlants"/>
        </authorList>
    </citation>
    <scope>IDENTIFICATION</scope>
</reference>
<dbReference type="PANTHER" id="PTHR24282:SF135">
    <property type="entry name" value="CYTOCHROME P450 709B2"/>
    <property type="match status" value="1"/>
</dbReference>
<keyword evidence="5" id="KW-0479">Metal-binding</keyword>
<proteinExistence type="inferred from homology"/>
<dbReference type="HOGENOM" id="CLU_001570_5_0_1"/>
<dbReference type="PRINTS" id="PR00463">
    <property type="entry name" value="EP450I"/>
</dbReference>
<organism evidence="11">
    <name type="scientific">Oryza barthii</name>
    <dbReference type="NCBI Taxonomy" id="65489"/>
    <lineage>
        <taxon>Eukaryota</taxon>
        <taxon>Viridiplantae</taxon>
        <taxon>Streptophyta</taxon>
        <taxon>Embryophyta</taxon>
        <taxon>Tracheophyta</taxon>
        <taxon>Spermatophyta</taxon>
        <taxon>Magnoliopsida</taxon>
        <taxon>Liliopsida</taxon>
        <taxon>Poales</taxon>
        <taxon>Poaceae</taxon>
        <taxon>BOP clade</taxon>
        <taxon>Oryzoideae</taxon>
        <taxon>Oryzeae</taxon>
        <taxon>Oryzinae</taxon>
        <taxon>Oryza</taxon>
    </lineage>
</organism>